<feature type="region of interest" description="Disordered" evidence="1">
    <location>
        <begin position="52"/>
        <end position="81"/>
    </location>
</feature>
<gene>
    <name evidence="3" type="primary">CSON008495</name>
</gene>
<dbReference type="EMBL" id="UFQT01000320">
    <property type="protein sequence ID" value="SSX23201.1"/>
    <property type="molecule type" value="Genomic_DNA"/>
</dbReference>
<reference evidence="3" key="2">
    <citation type="submission" date="2018-07" db="EMBL/GenBank/DDBJ databases">
        <authorList>
            <person name="Quirk P.G."/>
            <person name="Krulwich T.A."/>
        </authorList>
    </citation>
    <scope>NUCLEOTIDE SEQUENCE</scope>
</reference>
<protein>
    <submittedName>
        <fullName evidence="3">CSON008495 protein</fullName>
    </submittedName>
</protein>
<dbReference type="EMBL" id="UFQS01000320">
    <property type="protein sequence ID" value="SSX02833.1"/>
    <property type="molecule type" value="Genomic_DNA"/>
</dbReference>
<evidence type="ECO:0000313" key="2">
    <source>
        <dbReference type="EMBL" id="SSX02833.1"/>
    </source>
</evidence>
<evidence type="ECO:0000256" key="1">
    <source>
        <dbReference type="SAM" id="MobiDB-lite"/>
    </source>
</evidence>
<proteinExistence type="predicted"/>
<organism evidence="3">
    <name type="scientific">Culicoides sonorensis</name>
    <name type="common">Biting midge</name>
    <dbReference type="NCBI Taxonomy" id="179676"/>
    <lineage>
        <taxon>Eukaryota</taxon>
        <taxon>Metazoa</taxon>
        <taxon>Ecdysozoa</taxon>
        <taxon>Arthropoda</taxon>
        <taxon>Hexapoda</taxon>
        <taxon>Insecta</taxon>
        <taxon>Pterygota</taxon>
        <taxon>Neoptera</taxon>
        <taxon>Endopterygota</taxon>
        <taxon>Diptera</taxon>
        <taxon>Nematocera</taxon>
        <taxon>Chironomoidea</taxon>
        <taxon>Ceratopogonidae</taxon>
        <taxon>Ceratopogoninae</taxon>
        <taxon>Culicoides</taxon>
        <taxon>Monoculicoides</taxon>
    </lineage>
</organism>
<reference evidence="2" key="1">
    <citation type="submission" date="2018-04" db="EMBL/GenBank/DDBJ databases">
        <authorList>
            <person name="Go L.Y."/>
            <person name="Mitchell J.A."/>
        </authorList>
    </citation>
    <scope>NUCLEOTIDE SEQUENCE</scope>
    <source>
        <tissue evidence="2">Whole organism</tissue>
    </source>
</reference>
<sequence>MTTTNLRGAVTLRTSRTEASNIDGSTVACAPVTPTKAQKLLIASDGKPRRRNAVNRIKFSSTGRSRHGDGTGLKPFISSAV</sequence>
<accession>A0A336M1I9</accession>
<evidence type="ECO:0000313" key="3">
    <source>
        <dbReference type="EMBL" id="SSX23201.1"/>
    </source>
</evidence>
<dbReference type="AlphaFoldDB" id="A0A336M1I9"/>
<dbReference type="VEuPathDB" id="VectorBase:CSON008495"/>
<name>A0A336M1I9_CULSO</name>